<comment type="caution">
    <text evidence="1">The sequence shown here is derived from an EMBL/GenBank/DDBJ whole genome shotgun (WGS) entry which is preliminary data.</text>
</comment>
<organism evidence="1 2">
    <name type="scientific">Paenibacillus sediminis</name>
    <dbReference type="NCBI Taxonomy" id="664909"/>
    <lineage>
        <taxon>Bacteria</taxon>
        <taxon>Bacillati</taxon>
        <taxon>Bacillota</taxon>
        <taxon>Bacilli</taxon>
        <taxon>Bacillales</taxon>
        <taxon>Paenibacillaceae</taxon>
        <taxon>Paenibacillus</taxon>
    </lineage>
</organism>
<dbReference type="Proteomes" id="UP001519273">
    <property type="component" value="Unassembled WGS sequence"/>
</dbReference>
<dbReference type="EMBL" id="JAGGKP010000012">
    <property type="protein sequence ID" value="MBP1938224.1"/>
    <property type="molecule type" value="Genomic_DNA"/>
</dbReference>
<accession>A0ABS4H6R0</accession>
<proteinExistence type="predicted"/>
<reference evidence="1 2" key="1">
    <citation type="submission" date="2021-03" db="EMBL/GenBank/DDBJ databases">
        <title>Genomic Encyclopedia of Type Strains, Phase IV (KMG-IV): sequencing the most valuable type-strain genomes for metagenomic binning, comparative biology and taxonomic classification.</title>
        <authorList>
            <person name="Goeker M."/>
        </authorList>
    </citation>
    <scope>NUCLEOTIDE SEQUENCE [LARGE SCALE GENOMIC DNA]</scope>
    <source>
        <strain evidence="1 2">DSM 23491</strain>
    </source>
</reference>
<gene>
    <name evidence="1" type="ORF">J2Z20_003143</name>
</gene>
<keyword evidence="2" id="KW-1185">Reference proteome</keyword>
<evidence type="ECO:0000313" key="2">
    <source>
        <dbReference type="Proteomes" id="UP001519273"/>
    </source>
</evidence>
<sequence>MKLTEMKIVTLEYSETEETWLLEIEFNLQHLEQTYVAEFILSRDNPQSYLWKGFRFKDKTLEHDHKAKEHLKQLTDYDFDSVLEQMMSYPKINLDKLYWQLVTARESEVKWTLAEDLETV</sequence>
<protein>
    <submittedName>
        <fullName evidence="1">Uncharacterized protein</fullName>
    </submittedName>
</protein>
<name>A0ABS4H6R0_9BACL</name>
<evidence type="ECO:0000313" key="1">
    <source>
        <dbReference type="EMBL" id="MBP1938224.1"/>
    </source>
</evidence>
<dbReference type="RefSeq" id="WP_209852310.1">
    <property type="nucleotide sequence ID" value="NZ_CBCRVE010000012.1"/>
</dbReference>